<keyword evidence="1" id="KW-0378">Hydrolase</keyword>
<dbReference type="Gene3D" id="3.40.50.1820">
    <property type="entry name" value="alpha/beta hydrolase"/>
    <property type="match status" value="1"/>
</dbReference>
<dbReference type="Pfam" id="PF06821">
    <property type="entry name" value="Ser_hydrolase"/>
    <property type="match status" value="1"/>
</dbReference>
<evidence type="ECO:0000313" key="2">
    <source>
        <dbReference type="Proteomes" id="UP001235547"/>
    </source>
</evidence>
<dbReference type="SUPFAM" id="SSF53474">
    <property type="entry name" value="alpha/beta-Hydrolases"/>
    <property type="match status" value="1"/>
</dbReference>
<dbReference type="InterPro" id="IPR029058">
    <property type="entry name" value="AB_hydrolase_fold"/>
</dbReference>
<dbReference type="InterPro" id="IPR010662">
    <property type="entry name" value="RBBP9/YdeN"/>
</dbReference>
<dbReference type="Proteomes" id="UP001235547">
    <property type="component" value="Chromosome 2"/>
</dbReference>
<proteinExistence type="predicted"/>
<name>A0ABY8CRS9_9HYPH</name>
<protein>
    <submittedName>
        <fullName evidence="1">Alpha/beta hydrolase</fullName>
    </submittedName>
</protein>
<dbReference type="EMBL" id="CP120370">
    <property type="protein sequence ID" value="WEX81348.1"/>
    <property type="molecule type" value="Genomic_DNA"/>
</dbReference>
<gene>
    <name evidence="1" type="ORF">PYH38_000753</name>
</gene>
<accession>A0ABY8CRS9</accession>
<sequence>MSVLADHPAATLVRQRNWSRPTLADWRGALEEEILKHDAVDLVAHSLGSVLVAMLAKRPTAERVRSALLVAPCDLDETERLHTGAIDFGAMPTDRLAFPSLVVGSLNDRYMRFNRLRSFCKAWRSNLVDLGHAGHINPESGFGRWPGGYNLLRVLNDIARRKTCSNSKCYSDLCASEKTHGAVGAASPA</sequence>
<organism evidence="1 2">
    <name type="scientific">Sinorhizobium numidicum</name>
    <dbReference type="NCBI Taxonomy" id="680248"/>
    <lineage>
        <taxon>Bacteria</taxon>
        <taxon>Pseudomonadati</taxon>
        <taxon>Pseudomonadota</taxon>
        <taxon>Alphaproteobacteria</taxon>
        <taxon>Hyphomicrobiales</taxon>
        <taxon>Rhizobiaceae</taxon>
        <taxon>Sinorhizobium/Ensifer group</taxon>
        <taxon>Sinorhizobium</taxon>
    </lineage>
</organism>
<reference evidence="1 2" key="1">
    <citation type="submission" date="2023-03" db="EMBL/GenBank/DDBJ databases">
        <authorList>
            <person name="Kaur S."/>
            <person name="Espinosa-Saiz D."/>
            <person name="Velazquez E."/>
            <person name="Menendez E."/>
            <person name="diCenzo G.C."/>
        </authorList>
    </citation>
    <scope>NUCLEOTIDE SEQUENCE [LARGE SCALE GENOMIC DNA]</scope>
    <source>
        <strain evidence="1 2">LMG 27395</strain>
    </source>
</reference>
<dbReference type="RefSeq" id="WP_280732094.1">
    <property type="nucleotide sequence ID" value="NZ_CP120367.1"/>
</dbReference>
<keyword evidence="2" id="KW-1185">Reference proteome</keyword>
<evidence type="ECO:0000313" key="1">
    <source>
        <dbReference type="EMBL" id="WEX81348.1"/>
    </source>
</evidence>
<dbReference type="GO" id="GO:0016787">
    <property type="term" value="F:hydrolase activity"/>
    <property type="evidence" value="ECO:0007669"/>
    <property type="project" value="UniProtKB-KW"/>
</dbReference>